<evidence type="ECO:0000313" key="3">
    <source>
        <dbReference type="WBParaSite" id="HPBE_0000651001-mRNA-1"/>
    </source>
</evidence>
<evidence type="ECO:0000313" key="1">
    <source>
        <dbReference type="EMBL" id="VDO68582.1"/>
    </source>
</evidence>
<sequence>MLLRASPGPLSRNIKVQACLRDGVVSAKGVAVPSKKSFPQLLSYRGDTEPLSCSAVANTVQARNSGGPPYIASTTTEVTLYP</sequence>
<name>A0A183FI40_HELPZ</name>
<reference evidence="1 2" key="1">
    <citation type="submission" date="2018-11" db="EMBL/GenBank/DDBJ databases">
        <authorList>
            <consortium name="Pathogen Informatics"/>
        </authorList>
    </citation>
    <scope>NUCLEOTIDE SEQUENCE [LARGE SCALE GENOMIC DNA]</scope>
</reference>
<keyword evidence="2" id="KW-1185">Reference proteome</keyword>
<dbReference type="Proteomes" id="UP000050761">
    <property type="component" value="Unassembled WGS sequence"/>
</dbReference>
<organism evidence="2 3">
    <name type="scientific">Heligmosomoides polygyrus</name>
    <name type="common">Parasitic roundworm</name>
    <dbReference type="NCBI Taxonomy" id="6339"/>
    <lineage>
        <taxon>Eukaryota</taxon>
        <taxon>Metazoa</taxon>
        <taxon>Ecdysozoa</taxon>
        <taxon>Nematoda</taxon>
        <taxon>Chromadorea</taxon>
        <taxon>Rhabditida</taxon>
        <taxon>Rhabditina</taxon>
        <taxon>Rhabditomorpha</taxon>
        <taxon>Strongyloidea</taxon>
        <taxon>Heligmosomidae</taxon>
        <taxon>Heligmosomoides</taxon>
    </lineage>
</organism>
<reference evidence="3" key="2">
    <citation type="submission" date="2019-09" db="UniProtKB">
        <authorList>
            <consortium name="WormBaseParasite"/>
        </authorList>
    </citation>
    <scope>IDENTIFICATION</scope>
</reference>
<dbReference type="AlphaFoldDB" id="A0A183FI40"/>
<dbReference type="WBParaSite" id="HPBE_0000651001-mRNA-1">
    <property type="protein sequence ID" value="HPBE_0000651001-mRNA-1"/>
    <property type="gene ID" value="HPBE_0000651001"/>
</dbReference>
<proteinExistence type="predicted"/>
<accession>A0A183FI40</accession>
<protein>
    <submittedName>
        <fullName evidence="1 3">Uncharacterized protein</fullName>
    </submittedName>
</protein>
<dbReference type="EMBL" id="UZAH01025680">
    <property type="protein sequence ID" value="VDO68582.1"/>
    <property type="molecule type" value="Genomic_DNA"/>
</dbReference>
<evidence type="ECO:0000313" key="2">
    <source>
        <dbReference type="Proteomes" id="UP000050761"/>
    </source>
</evidence>
<accession>A0A3P8B9J7</accession>
<gene>
    <name evidence="1" type="ORF">HPBE_LOCUS6511</name>
</gene>